<dbReference type="Pfam" id="PF00440">
    <property type="entry name" value="TetR_N"/>
    <property type="match status" value="1"/>
</dbReference>
<feature type="domain" description="HTH tetR-type" evidence="5">
    <location>
        <begin position="15"/>
        <end position="74"/>
    </location>
</feature>
<protein>
    <submittedName>
        <fullName evidence="6">Transcriptional regulator, TetR family</fullName>
    </submittedName>
</protein>
<dbReference type="PATRIC" id="fig|909613.9.peg.6460"/>
<dbReference type="SUPFAM" id="SSF46689">
    <property type="entry name" value="Homeodomain-like"/>
    <property type="match status" value="1"/>
</dbReference>
<organism evidence="6 7">
    <name type="scientific">Actinokineospora spheciospongiae</name>
    <dbReference type="NCBI Taxonomy" id="909613"/>
    <lineage>
        <taxon>Bacteria</taxon>
        <taxon>Bacillati</taxon>
        <taxon>Actinomycetota</taxon>
        <taxon>Actinomycetes</taxon>
        <taxon>Pseudonocardiales</taxon>
        <taxon>Pseudonocardiaceae</taxon>
        <taxon>Actinokineospora</taxon>
    </lineage>
</organism>
<dbReference type="InterPro" id="IPR050109">
    <property type="entry name" value="HTH-type_TetR-like_transc_reg"/>
</dbReference>
<dbReference type="InterPro" id="IPR036271">
    <property type="entry name" value="Tet_transcr_reg_TetR-rel_C_sf"/>
</dbReference>
<sequence length="189" mass="21206">MRPARSSTSGRADARRNREAILRVADEAYAEGSEVVPLDEIARRAGLGRATVYRHFPDRRSLGLAVATERLAWLSRVDATGEVCSFRELLLMVLSVQVERRSLVNLFRNLPNRYQQQYAEALISVLKPAFERAREQGDLRPDIELNDLVLVFEMVEAALLADFACVHGDESTQRLINVIVDGLFVRPGA</sequence>
<dbReference type="EMBL" id="AYXG01000245">
    <property type="protein sequence ID" value="EWC58256.1"/>
    <property type="molecule type" value="Genomic_DNA"/>
</dbReference>
<accession>A0A8E2X6N0</accession>
<feature type="DNA-binding region" description="H-T-H motif" evidence="4">
    <location>
        <begin position="37"/>
        <end position="56"/>
    </location>
</feature>
<comment type="caution">
    <text evidence="6">The sequence shown here is derived from an EMBL/GenBank/DDBJ whole genome shotgun (WGS) entry which is preliminary data.</text>
</comment>
<evidence type="ECO:0000256" key="2">
    <source>
        <dbReference type="ARBA" id="ARBA00023125"/>
    </source>
</evidence>
<proteinExistence type="predicted"/>
<dbReference type="Gene3D" id="1.10.357.10">
    <property type="entry name" value="Tetracycline Repressor, domain 2"/>
    <property type="match status" value="1"/>
</dbReference>
<dbReference type="OrthoDB" id="3617113at2"/>
<dbReference type="Proteomes" id="UP000019277">
    <property type="component" value="Unassembled WGS sequence"/>
</dbReference>
<dbReference type="RefSeq" id="WP_035290346.1">
    <property type="nucleotide sequence ID" value="NZ_AYXG01000245.1"/>
</dbReference>
<dbReference type="STRING" id="909613.UO65_6465"/>
<dbReference type="AlphaFoldDB" id="W7INW8"/>
<dbReference type="PANTHER" id="PTHR30055:SF234">
    <property type="entry name" value="HTH-TYPE TRANSCRIPTIONAL REGULATOR BETI"/>
    <property type="match status" value="1"/>
</dbReference>
<dbReference type="PANTHER" id="PTHR30055">
    <property type="entry name" value="HTH-TYPE TRANSCRIPTIONAL REGULATOR RUTR"/>
    <property type="match status" value="1"/>
</dbReference>
<evidence type="ECO:0000256" key="4">
    <source>
        <dbReference type="PROSITE-ProRule" id="PRU00335"/>
    </source>
</evidence>
<keyword evidence="7" id="KW-1185">Reference proteome</keyword>
<evidence type="ECO:0000313" key="6">
    <source>
        <dbReference type="EMBL" id="EWC58256.1"/>
    </source>
</evidence>
<gene>
    <name evidence="6" type="ORF">UO65_6465</name>
</gene>
<evidence type="ECO:0000256" key="3">
    <source>
        <dbReference type="ARBA" id="ARBA00023163"/>
    </source>
</evidence>
<dbReference type="SUPFAM" id="SSF48498">
    <property type="entry name" value="Tetracyclin repressor-like, C-terminal domain"/>
    <property type="match status" value="1"/>
</dbReference>
<dbReference type="eggNOG" id="COG1309">
    <property type="taxonomic scope" value="Bacteria"/>
</dbReference>
<reference evidence="6 7" key="1">
    <citation type="journal article" date="2014" name="Genome Announc.">
        <title>Draft Genome Sequence of the Antitrypanosomally Active Sponge-Associated Bacterium Actinokineospora sp. Strain EG49.</title>
        <authorList>
            <person name="Harjes J."/>
            <person name="Ryu T."/>
            <person name="Abdelmohsen U.R."/>
            <person name="Moitinho-Silva L."/>
            <person name="Horn H."/>
            <person name="Ravasi T."/>
            <person name="Hentschel U."/>
        </authorList>
    </citation>
    <scope>NUCLEOTIDE SEQUENCE [LARGE SCALE GENOMIC DNA]</scope>
    <source>
        <strain evidence="6 7">EG49</strain>
    </source>
</reference>
<keyword evidence="1" id="KW-0805">Transcription regulation</keyword>
<evidence type="ECO:0000256" key="1">
    <source>
        <dbReference type="ARBA" id="ARBA00023015"/>
    </source>
</evidence>
<keyword evidence="2 4" id="KW-0238">DNA-binding</keyword>
<dbReference type="InterPro" id="IPR001647">
    <property type="entry name" value="HTH_TetR"/>
</dbReference>
<dbReference type="GO" id="GO:0003700">
    <property type="term" value="F:DNA-binding transcription factor activity"/>
    <property type="evidence" value="ECO:0007669"/>
    <property type="project" value="TreeGrafter"/>
</dbReference>
<dbReference type="GO" id="GO:0000976">
    <property type="term" value="F:transcription cis-regulatory region binding"/>
    <property type="evidence" value="ECO:0007669"/>
    <property type="project" value="TreeGrafter"/>
</dbReference>
<name>W7INW8_9PSEU</name>
<dbReference type="InterPro" id="IPR009057">
    <property type="entry name" value="Homeodomain-like_sf"/>
</dbReference>
<accession>W7INW8</accession>
<evidence type="ECO:0000313" key="7">
    <source>
        <dbReference type="Proteomes" id="UP000019277"/>
    </source>
</evidence>
<dbReference type="PROSITE" id="PS50977">
    <property type="entry name" value="HTH_TETR_2"/>
    <property type="match status" value="1"/>
</dbReference>
<evidence type="ECO:0000259" key="5">
    <source>
        <dbReference type="PROSITE" id="PS50977"/>
    </source>
</evidence>
<keyword evidence="3" id="KW-0804">Transcription</keyword>